<dbReference type="GO" id="GO:0016874">
    <property type="term" value="F:ligase activity"/>
    <property type="evidence" value="ECO:0007669"/>
    <property type="project" value="UniProtKB-KW"/>
</dbReference>
<evidence type="ECO:0000313" key="2">
    <source>
        <dbReference type="Proteomes" id="UP000232003"/>
    </source>
</evidence>
<organism evidence="1 2">
    <name type="scientific">Nostoc flagelliforme CCNUN1</name>
    <dbReference type="NCBI Taxonomy" id="2038116"/>
    <lineage>
        <taxon>Bacteria</taxon>
        <taxon>Bacillati</taxon>
        <taxon>Cyanobacteriota</taxon>
        <taxon>Cyanophyceae</taxon>
        <taxon>Nostocales</taxon>
        <taxon>Nostocaceae</taxon>
        <taxon>Nostoc</taxon>
    </lineage>
</organism>
<gene>
    <name evidence="1" type="ORF">COO91_07934</name>
</gene>
<protein>
    <submittedName>
        <fullName evidence="1">2'-5' RNA ligase</fullName>
    </submittedName>
</protein>
<evidence type="ECO:0000313" key="1">
    <source>
        <dbReference type="EMBL" id="AUB41852.1"/>
    </source>
</evidence>
<dbReference type="InterPro" id="IPR009097">
    <property type="entry name" value="Cyclic_Pdiesterase"/>
</dbReference>
<sequence length="81" mass="9732">MIELHEELYTGILAKYCRDNFPFFPHLTLGIFTKNDQFLQVLEEAQQLNLNYRCFVDKVHLINIADEQRSIIWSKEFVLRN</sequence>
<reference evidence="1 2" key="1">
    <citation type="submission" date="2017-11" db="EMBL/GenBank/DDBJ databases">
        <title>Complete genome of a free-living desiccation-tolerant cyanobacterium and its photosynthetic adaptation to extreme terrestrial habitat.</title>
        <authorList>
            <person name="Shang J."/>
        </authorList>
    </citation>
    <scope>NUCLEOTIDE SEQUENCE [LARGE SCALE GENOMIC DNA]</scope>
    <source>
        <strain evidence="1 2">CCNUN1</strain>
    </source>
</reference>
<dbReference type="EMBL" id="CP024785">
    <property type="protein sequence ID" value="AUB41852.1"/>
    <property type="molecule type" value="Genomic_DNA"/>
</dbReference>
<dbReference type="Pfam" id="PF13563">
    <property type="entry name" value="2_5_RNA_ligase2"/>
    <property type="match status" value="1"/>
</dbReference>
<keyword evidence="1" id="KW-0436">Ligase</keyword>
<dbReference type="SUPFAM" id="SSF55144">
    <property type="entry name" value="LigT-like"/>
    <property type="match status" value="1"/>
</dbReference>
<keyword evidence="2" id="KW-1185">Reference proteome</keyword>
<dbReference type="Gene3D" id="3.90.1140.10">
    <property type="entry name" value="Cyclic phosphodiesterase"/>
    <property type="match status" value="1"/>
</dbReference>
<proteinExistence type="predicted"/>
<dbReference type="KEGG" id="nfl:COO91_07934"/>
<dbReference type="AlphaFoldDB" id="A0A2K8T2D3"/>
<name>A0A2K8T2D3_9NOSO</name>
<dbReference type="Proteomes" id="UP000232003">
    <property type="component" value="Chromosome"/>
</dbReference>
<accession>A0A2K8T2D3</accession>